<name>A0ABM9LV90_9MYCO</name>
<accession>A0ABM9LV90</accession>
<dbReference type="Proteomes" id="UP001190465">
    <property type="component" value="Chromosome"/>
</dbReference>
<protein>
    <submittedName>
        <fullName evidence="1">Uncharacterized protein</fullName>
    </submittedName>
</protein>
<proteinExistence type="predicted"/>
<evidence type="ECO:0000313" key="1">
    <source>
        <dbReference type="EMBL" id="CAJ1505297.1"/>
    </source>
</evidence>
<reference evidence="1 2" key="1">
    <citation type="submission" date="2023-08" db="EMBL/GenBank/DDBJ databases">
        <authorList>
            <person name="Folkvardsen B D."/>
            <person name="Norman A."/>
        </authorList>
    </citation>
    <scope>NUCLEOTIDE SEQUENCE [LARGE SCALE GENOMIC DNA]</scope>
    <source>
        <strain evidence="1 2">Mu0053</strain>
    </source>
</reference>
<organism evidence="1 2">
    <name type="scientific">[Mycobacterium] burgundiense</name>
    <dbReference type="NCBI Taxonomy" id="3064286"/>
    <lineage>
        <taxon>Bacteria</taxon>
        <taxon>Bacillati</taxon>
        <taxon>Actinomycetota</taxon>
        <taxon>Actinomycetes</taxon>
        <taxon>Mycobacteriales</taxon>
        <taxon>Mycobacteriaceae</taxon>
        <taxon>Mycolicibacterium</taxon>
    </lineage>
</organism>
<sequence>MTRVYRQLAEAPVPVWLSEGDGEPEIGDAPIIELFRSLEPVNGQQWIAFRGTSIERLPAVLRNGVDVEPTDAPIYCADPDKASEYAKPGFGQSGPGLLMAFHGGHLDQSFRILPADASSAEITEVERFYPHLHRYPDGRMWFTRFSDSASAYEIEYGYWIPGSARDALLAIFLLGQEDELIEAIATVTSAAASS</sequence>
<keyword evidence="2" id="KW-1185">Reference proteome</keyword>
<evidence type="ECO:0000313" key="2">
    <source>
        <dbReference type="Proteomes" id="UP001190465"/>
    </source>
</evidence>
<gene>
    <name evidence="1" type="ORF">MU0053_002899</name>
</gene>
<dbReference type="RefSeq" id="WP_308478340.1">
    <property type="nucleotide sequence ID" value="NZ_OY726397.1"/>
</dbReference>
<dbReference type="EMBL" id="OY726397">
    <property type="protein sequence ID" value="CAJ1505297.1"/>
    <property type="molecule type" value="Genomic_DNA"/>
</dbReference>